<dbReference type="Proteomes" id="UP001237448">
    <property type="component" value="Unassembled WGS sequence"/>
</dbReference>
<evidence type="ECO:0000313" key="2">
    <source>
        <dbReference type="Proteomes" id="UP001237448"/>
    </source>
</evidence>
<dbReference type="EMBL" id="JAUSVK010000001">
    <property type="protein sequence ID" value="MDQ0396428.1"/>
    <property type="molecule type" value="Genomic_DNA"/>
</dbReference>
<gene>
    <name evidence="1" type="ORF">J3R73_006220</name>
</gene>
<dbReference type="RefSeq" id="WP_307436685.1">
    <property type="nucleotide sequence ID" value="NZ_JAUSVK010000001.1"/>
</dbReference>
<proteinExistence type="predicted"/>
<organism evidence="1 2">
    <name type="scientific">Labrys monachus</name>
    <dbReference type="NCBI Taxonomy" id="217067"/>
    <lineage>
        <taxon>Bacteria</taxon>
        <taxon>Pseudomonadati</taxon>
        <taxon>Pseudomonadota</taxon>
        <taxon>Alphaproteobacteria</taxon>
        <taxon>Hyphomicrobiales</taxon>
        <taxon>Xanthobacteraceae</taxon>
        <taxon>Labrys</taxon>
    </lineage>
</organism>
<evidence type="ECO:0000313" key="1">
    <source>
        <dbReference type="EMBL" id="MDQ0396428.1"/>
    </source>
</evidence>
<dbReference type="Gene3D" id="3.90.226.10">
    <property type="entry name" value="2-enoyl-CoA Hydratase, Chain A, domain 1"/>
    <property type="match status" value="1"/>
</dbReference>
<protein>
    <submittedName>
        <fullName evidence="1">Malonate decarboxylase gamma subunit</fullName>
        <ecNumber evidence="1">4.1.1.87</ecNumber>
    </submittedName>
</protein>
<name>A0ABU0FP89_9HYPH</name>
<dbReference type="Pfam" id="PF06833">
    <property type="entry name" value="MdcE"/>
    <property type="match status" value="1"/>
</dbReference>
<reference evidence="1 2" key="1">
    <citation type="submission" date="2023-07" db="EMBL/GenBank/DDBJ databases">
        <title>Genomic Encyclopedia of Type Strains, Phase IV (KMG-IV): sequencing the most valuable type-strain genomes for metagenomic binning, comparative biology and taxonomic classification.</title>
        <authorList>
            <person name="Goeker M."/>
        </authorList>
    </citation>
    <scope>NUCLEOTIDE SEQUENCE [LARGE SCALE GENOMIC DNA]</scope>
    <source>
        <strain evidence="1 2">DSM 5896</strain>
    </source>
</reference>
<keyword evidence="1" id="KW-0456">Lyase</keyword>
<sequence length="238" mass="23984">MTPAEILDGLFPAGHAVTRDGDLLSGRGTLRGGGGVHVVGAVGHAPIGIDEAIRLSAAILGIVQGGDDAPILFLADTASQRMSRRDELLGLNEYLAHLAKSLQLAQAHGHRTVGLLYGGSAAGAFIATGLACGTLVALPGARPEVMDLPSMARVTKLPIEVLEAKAKATPVFAPGVDNLVRIGGIAAVWDPAEDLAGRLEALLAGPEAGDERAAAGAARGGRPKAAVIADEIVAAARA</sequence>
<dbReference type="EC" id="4.1.1.87" evidence="1"/>
<keyword evidence="2" id="KW-1185">Reference proteome</keyword>
<accession>A0ABU0FP89</accession>
<dbReference type="GO" id="GO:0016829">
    <property type="term" value="F:lyase activity"/>
    <property type="evidence" value="ECO:0007669"/>
    <property type="project" value="UniProtKB-KW"/>
</dbReference>
<dbReference type="InterPro" id="IPR029045">
    <property type="entry name" value="ClpP/crotonase-like_dom_sf"/>
</dbReference>
<dbReference type="SUPFAM" id="SSF52096">
    <property type="entry name" value="ClpP/crotonase"/>
    <property type="match status" value="1"/>
</dbReference>
<comment type="caution">
    <text evidence="1">The sequence shown here is derived from an EMBL/GenBank/DDBJ whole genome shotgun (WGS) entry which is preliminary data.</text>
</comment>